<evidence type="ECO:0000313" key="1">
    <source>
        <dbReference type="EMBL" id="MPC98421.1"/>
    </source>
</evidence>
<proteinExistence type="predicted"/>
<evidence type="ECO:0008006" key="3">
    <source>
        <dbReference type="Google" id="ProtNLM"/>
    </source>
</evidence>
<gene>
    <name evidence="1" type="ORF">E2C01_093792</name>
</gene>
<dbReference type="Proteomes" id="UP000324222">
    <property type="component" value="Unassembled WGS sequence"/>
</dbReference>
<dbReference type="AlphaFoldDB" id="A0A5B7JK26"/>
<evidence type="ECO:0000313" key="2">
    <source>
        <dbReference type="Proteomes" id="UP000324222"/>
    </source>
</evidence>
<accession>A0A5B7JK26</accession>
<organism evidence="1 2">
    <name type="scientific">Portunus trituberculatus</name>
    <name type="common">Swimming crab</name>
    <name type="synonym">Neptunus trituberculatus</name>
    <dbReference type="NCBI Taxonomy" id="210409"/>
    <lineage>
        <taxon>Eukaryota</taxon>
        <taxon>Metazoa</taxon>
        <taxon>Ecdysozoa</taxon>
        <taxon>Arthropoda</taxon>
        <taxon>Crustacea</taxon>
        <taxon>Multicrustacea</taxon>
        <taxon>Malacostraca</taxon>
        <taxon>Eumalacostraca</taxon>
        <taxon>Eucarida</taxon>
        <taxon>Decapoda</taxon>
        <taxon>Pleocyemata</taxon>
        <taxon>Brachyura</taxon>
        <taxon>Eubrachyura</taxon>
        <taxon>Portunoidea</taxon>
        <taxon>Portunidae</taxon>
        <taxon>Portuninae</taxon>
        <taxon>Portunus</taxon>
    </lineage>
</organism>
<sequence>MRFRSSSMAHLVPATKHLEWTRTNSLHFIELLKEHPSVWNIKCKQYKMRDIRSARLETIKSNLSSQTERIHAQL</sequence>
<comment type="caution">
    <text evidence="1">The sequence shown here is derived from an EMBL/GenBank/DDBJ whole genome shotgun (WGS) entry which is preliminary data.</text>
</comment>
<protein>
    <recommendedName>
        <fullName evidence="3">MADF domain-containing protein</fullName>
    </recommendedName>
</protein>
<dbReference type="EMBL" id="VSRR010114004">
    <property type="protein sequence ID" value="MPC98421.1"/>
    <property type="molecule type" value="Genomic_DNA"/>
</dbReference>
<name>A0A5B7JK26_PORTR</name>
<keyword evidence="2" id="KW-1185">Reference proteome</keyword>
<reference evidence="1 2" key="1">
    <citation type="submission" date="2019-05" db="EMBL/GenBank/DDBJ databases">
        <title>Another draft genome of Portunus trituberculatus and its Hox gene families provides insights of decapod evolution.</title>
        <authorList>
            <person name="Jeong J.-H."/>
            <person name="Song I."/>
            <person name="Kim S."/>
            <person name="Choi T."/>
            <person name="Kim D."/>
            <person name="Ryu S."/>
            <person name="Kim W."/>
        </authorList>
    </citation>
    <scope>NUCLEOTIDE SEQUENCE [LARGE SCALE GENOMIC DNA]</scope>
    <source>
        <tissue evidence="1">Muscle</tissue>
    </source>
</reference>